<reference evidence="3 4" key="1">
    <citation type="submission" date="2015-12" db="EMBL/GenBank/DDBJ databases">
        <title>Draft genome sequence of Moniliophthora roreri, the causal agent of frosty pod rot of cacao.</title>
        <authorList>
            <person name="Aime M.C."/>
            <person name="Diaz-Valderrama J.R."/>
            <person name="Kijpornyongpan T."/>
            <person name="Phillips-Mora W."/>
        </authorList>
    </citation>
    <scope>NUCLEOTIDE SEQUENCE [LARGE SCALE GENOMIC DNA]</scope>
    <source>
        <strain evidence="3 4">MCA 2952</strain>
    </source>
</reference>
<feature type="region of interest" description="Disordered" evidence="2">
    <location>
        <begin position="164"/>
        <end position="782"/>
    </location>
</feature>
<feature type="compositionally biased region" description="Pro residues" evidence="2">
    <location>
        <begin position="749"/>
        <end position="761"/>
    </location>
</feature>
<feature type="compositionally biased region" description="Basic and acidic residues" evidence="2">
    <location>
        <begin position="164"/>
        <end position="186"/>
    </location>
</feature>
<gene>
    <name evidence="3" type="ORF">WG66_18875</name>
</gene>
<feature type="compositionally biased region" description="Polar residues" evidence="2">
    <location>
        <begin position="869"/>
        <end position="878"/>
    </location>
</feature>
<comment type="caution">
    <text evidence="3">The sequence shown here is derived from an EMBL/GenBank/DDBJ whole genome shotgun (WGS) entry which is preliminary data.</text>
</comment>
<feature type="region of interest" description="Disordered" evidence="2">
    <location>
        <begin position="794"/>
        <end position="931"/>
    </location>
</feature>
<evidence type="ECO:0000313" key="3">
    <source>
        <dbReference type="EMBL" id="KTB28672.1"/>
    </source>
</evidence>
<feature type="compositionally biased region" description="Low complexity" evidence="2">
    <location>
        <begin position="797"/>
        <end position="811"/>
    </location>
</feature>
<feature type="region of interest" description="Disordered" evidence="2">
    <location>
        <begin position="1"/>
        <end position="43"/>
    </location>
</feature>
<dbReference type="AlphaFoldDB" id="A0A0W0EX73"/>
<dbReference type="eggNOG" id="ENOG502SQ6Z">
    <property type="taxonomic scope" value="Eukaryota"/>
</dbReference>
<feature type="compositionally biased region" description="Low complexity" evidence="2">
    <location>
        <begin position="762"/>
        <end position="782"/>
    </location>
</feature>
<accession>A0A0W0EX73</accession>
<feature type="compositionally biased region" description="Low complexity" evidence="2">
    <location>
        <begin position="909"/>
        <end position="923"/>
    </location>
</feature>
<feature type="coiled-coil region" evidence="1">
    <location>
        <begin position="49"/>
        <end position="160"/>
    </location>
</feature>
<feature type="compositionally biased region" description="Polar residues" evidence="2">
    <location>
        <begin position="335"/>
        <end position="346"/>
    </location>
</feature>
<evidence type="ECO:0000256" key="2">
    <source>
        <dbReference type="SAM" id="MobiDB-lite"/>
    </source>
</evidence>
<protein>
    <submittedName>
        <fullName evidence="3">Uncharacterized protein</fullName>
    </submittedName>
</protein>
<feature type="compositionally biased region" description="Polar residues" evidence="2">
    <location>
        <begin position="887"/>
        <end position="901"/>
    </location>
</feature>
<keyword evidence="1" id="KW-0175">Coiled coil</keyword>
<dbReference type="Proteomes" id="UP000054988">
    <property type="component" value="Unassembled WGS sequence"/>
</dbReference>
<feature type="compositionally biased region" description="Polar residues" evidence="2">
    <location>
        <begin position="474"/>
        <end position="490"/>
    </location>
</feature>
<proteinExistence type="predicted"/>
<evidence type="ECO:0000313" key="4">
    <source>
        <dbReference type="Proteomes" id="UP000054988"/>
    </source>
</evidence>
<feature type="compositionally biased region" description="Polar residues" evidence="2">
    <location>
        <begin position="359"/>
        <end position="411"/>
    </location>
</feature>
<feature type="compositionally biased region" description="Polar residues" evidence="2">
    <location>
        <begin position="426"/>
        <end position="448"/>
    </location>
</feature>
<name>A0A0W0EX73_MONRR</name>
<feature type="compositionally biased region" description="Pro residues" evidence="2">
    <location>
        <begin position="232"/>
        <end position="260"/>
    </location>
</feature>
<evidence type="ECO:0000256" key="1">
    <source>
        <dbReference type="SAM" id="Coils"/>
    </source>
</evidence>
<dbReference type="EMBL" id="LATX01002469">
    <property type="protein sequence ID" value="KTB28672.1"/>
    <property type="molecule type" value="Genomic_DNA"/>
</dbReference>
<sequence length="931" mass="101635">MDSTLPDDTPPIQIPPRRLSADNQTLRSSSSRITVKRSSKATTESALLLALEKERNRALDAKLVEQETQTQAQKQRADEAEQNVLLVTARLVKLNNEKIQIIQEAERATAVIQQYRSQLEVAKDQIRQLEEAFRKADQRRLRAEEKAAHYKRRTEQLSAEKLVQEAREEGRRRGFLEGLRQARRDGGYSSGSGSRLSIEFDDDQRSYNPTDSRVEDEDYDNSSDSTEGPRSAPAPPAPVPPPPPIIPPPPSHVSPPPVHSPPRRHDEPPRPIPHRNFDLNSEEPIRPVIIHNMPQSPQHPQSPIPPDGFIPLVGEDGNIHLPPQHELGPQPPLSSSPAPTIPQNLDSEPPRIIPPPGSYHNTRVNMMNHSQYRGVQSSPESASTIRSISQMDILSDPNVRNSPMSTIQEAPSPNIIEEQQLHRKPSMQSVTSSRRSHTPSNKVRTPTVQEEIPIRIETPSVSSSRGMERKASINAVQRSLGSNARSQPSRAKSPPAAPFNIYSQPAPPAADAIYGMPHKPPTANDYVERPPTASSQPSVVYGRPQVQSERGHPERPPTAGSQRSAGIYGRPQVQPERGHPERPPTASSQRSAGIYSRPQAQPEREHPPPMERPPTASSQRSAGVYSRPPEQGIYTRPLADLDQPLHVNPSELPPPPNTSSTLAEDVPTPSFNLASPRLYTRPSTDQHLRVDPSQLPPPPDSASTLGDDVRTPSSVSYNVEVVSPTPPGSARDEEENERQLREYLSPQDVPRPLPPMQPPTPVQTQASTSQSQESPIQISPIFQPLSSGAFFMATSFTPNTNANNTPLPTSPRQAPVMFVPQSFTPNAPRPSSPSPAQATEIPPGHAMPGGYEDLNAPPGDGPPVIPSASLLQASQNVTDSDDDGISSGMTSEANTLTTPPSKTRGLPLSRGASTSTRGSTATRARGKKKKR</sequence>
<organism evidence="3 4">
    <name type="scientific">Moniliophthora roreri</name>
    <name type="common">Frosty pod rot fungus</name>
    <name type="synonym">Monilia roreri</name>
    <dbReference type="NCBI Taxonomy" id="221103"/>
    <lineage>
        <taxon>Eukaryota</taxon>
        <taxon>Fungi</taxon>
        <taxon>Dikarya</taxon>
        <taxon>Basidiomycota</taxon>
        <taxon>Agaricomycotina</taxon>
        <taxon>Agaricomycetes</taxon>
        <taxon>Agaricomycetidae</taxon>
        <taxon>Agaricales</taxon>
        <taxon>Marasmiineae</taxon>
        <taxon>Marasmiaceae</taxon>
        <taxon>Moniliophthora</taxon>
    </lineage>
</organism>